<dbReference type="InterPro" id="IPR050490">
    <property type="entry name" value="Bact_solute-bd_prot1"/>
</dbReference>
<keyword evidence="3" id="KW-0732">Signal</keyword>
<evidence type="ECO:0000256" key="2">
    <source>
        <dbReference type="ARBA" id="ARBA00008520"/>
    </source>
</evidence>
<dbReference type="Pfam" id="PF01547">
    <property type="entry name" value="SBP_bac_1"/>
    <property type="match status" value="1"/>
</dbReference>
<comment type="caution">
    <text evidence="4">The sequence shown here is derived from an EMBL/GenBank/DDBJ whole genome shotgun (WGS) entry which is preliminary data.</text>
</comment>
<dbReference type="InterPro" id="IPR006059">
    <property type="entry name" value="SBP"/>
</dbReference>
<keyword evidence="5" id="KW-1185">Reference proteome</keyword>
<evidence type="ECO:0000313" key="5">
    <source>
        <dbReference type="Proteomes" id="UP000305654"/>
    </source>
</evidence>
<organism evidence="4 5">
    <name type="scientific">Lichenicoccus roseus</name>
    <dbReference type="NCBI Taxonomy" id="2683649"/>
    <lineage>
        <taxon>Bacteria</taxon>
        <taxon>Pseudomonadati</taxon>
        <taxon>Pseudomonadota</taxon>
        <taxon>Alphaproteobacteria</taxon>
        <taxon>Acetobacterales</taxon>
        <taxon>Acetobacteraceae</taxon>
        <taxon>Lichenicoccus</taxon>
    </lineage>
</organism>
<accession>A0A5R9J950</accession>
<feature type="chain" id="PRO_5024277641" evidence="3">
    <location>
        <begin position="25"/>
        <end position="426"/>
    </location>
</feature>
<dbReference type="OrthoDB" id="9808332at2"/>
<sequence>MKKIHRRSLLAASAFAALAPRARAAEPVTLTVWSWLPNLQVELDMCTAANPGLKFQLTNAGQAGPEYAKLRTALKAGTGAPDIVQLELDMVRSFAQVRGLADLAQLGMADMSAQYVPYTWQEVTEGRRINALPWDSGPMGQIYREDIAKAHGFEPPRTWDEFADAAKALRKTSPDTYLTNATFSDGGWVTGLLWQAGWRPFQVDGDHLTIRIKSDATQRFAAYWQKLIDARAVDTSAGFTTDWYQSLARGRYAIWLTAAWGPVFLSQFAQSSAGKWRAALLPQWNAAAPSNGNYGGSALAITATSQHKQEAATAIRWLLGQSAPARAFASKQFLFPVLDSLLKDQSFLDTPYPFFGGQAANQVFAKASSQVGTDFQWSPFNDYFVAQIGNECGAVASSGGSLEGAFDTLQARVVRFARQQGFTVAT</sequence>
<evidence type="ECO:0000256" key="1">
    <source>
        <dbReference type="ARBA" id="ARBA00004418"/>
    </source>
</evidence>
<dbReference type="AlphaFoldDB" id="A0A5R9J950"/>
<dbReference type="GO" id="GO:0042597">
    <property type="term" value="C:periplasmic space"/>
    <property type="evidence" value="ECO:0007669"/>
    <property type="project" value="UniProtKB-SubCell"/>
</dbReference>
<reference evidence="4 5" key="1">
    <citation type="submission" date="2019-05" db="EMBL/GenBank/DDBJ databases">
        <authorList>
            <person name="Pankratov T."/>
            <person name="Grouzdev D."/>
        </authorList>
    </citation>
    <scope>NUCLEOTIDE SEQUENCE [LARGE SCALE GENOMIC DNA]</scope>
    <source>
        <strain evidence="4 5">KEBCLARHB70R</strain>
    </source>
</reference>
<gene>
    <name evidence="4" type="ORF">FE263_07925</name>
</gene>
<comment type="similarity">
    <text evidence="2">Belongs to the bacterial solute-binding protein 1 family.</text>
</comment>
<proteinExistence type="inferred from homology"/>
<dbReference type="PANTHER" id="PTHR43649">
    <property type="entry name" value="ARABINOSE-BINDING PROTEIN-RELATED"/>
    <property type="match status" value="1"/>
</dbReference>
<dbReference type="Gene3D" id="3.40.190.10">
    <property type="entry name" value="Periplasmic binding protein-like II"/>
    <property type="match status" value="1"/>
</dbReference>
<feature type="signal peptide" evidence="3">
    <location>
        <begin position="1"/>
        <end position="24"/>
    </location>
</feature>
<dbReference type="PANTHER" id="PTHR43649:SF14">
    <property type="entry name" value="BLR3389 PROTEIN"/>
    <property type="match status" value="1"/>
</dbReference>
<evidence type="ECO:0000313" key="4">
    <source>
        <dbReference type="EMBL" id="TLU73323.1"/>
    </source>
</evidence>
<comment type="subcellular location">
    <subcellularLocation>
        <location evidence="1">Periplasm</location>
    </subcellularLocation>
</comment>
<dbReference type="EMBL" id="VCDI01000002">
    <property type="protein sequence ID" value="TLU73323.1"/>
    <property type="molecule type" value="Genomic_DNA"/>
</dbReference>
<dbReference type="Proteomes" id="UP000305654">
    <property type="component" value="Unassembled WGS sequence"/>
</dbReference>
<name>A0A5R9J950_9PROT</name>
<protein>
    <submittedName>
        <fullName evidence="4">Extracellular solute-binding protein</fullName>
    </submittedName>
</protein>
<dbReference type="RefSeq" id="WP_138325403.1">
    <property type="nucleotide sequence ID" value="NZ_VCDI01000002.1"/>
</dbReference>
<dbReference type="SUPFAM" id="SSF53850">
    <property type="entry name" value="Periplasmic binding protein-like II"/>
    <property type="match status" value="1"/>
</dbReference>
<evidence type="ECO:0000256" key="3">
    <source>
        <dbReference type="SAM" id="SignalP"/>
    </source>
</evidence>